<evidence type="ECO:0000313" key="1">
    <source>
        <dbReference type="EMBL" id="PHG82969.1"/>
    </source>
</evidence>
<evidence type="ECO:0000313" key="2">
    <source>
        <dbReference type="Proteomes" id="UP000225135"/>
    </source>
</evidence>
<dbReference type="EMBL" id="NUUR01000023">
    <property type="protein sequence ID" value="PHG82969.1"/>
    <property type="molecule type" value="Genomic_DNA"/>
</dbReference>
<proteinExistence type="predicted"/>
<protein>
    <submittedName>
        <fullName evidence="1">Uncharacterized protein</fullName>
    </submittedName>
</protein>
<dbReference type="AlphaFoldDB" id="A0A9X7E866"/>
<gene>
    <name evidence="1" type="ORF">COI69_09245</name>
</gene>
<dbReference type="Proteomes" id="UP000225135">
    <property type="component" value="Unassembled WGS sequence"/>
</dbReference>
<name>A0A9X7E866_BACCE</name>
<dbReference type="RefSeq" id="WP_016082995.1">
    <property type="nucleotide sequence ID" value="NZ_NUQH01000006.1"/>
</dbReference>
<reference evidence="1 2" key="1">
    <citation type="submission" date="2017-09" db="EMBL/GenBank/DDBJ databases">
        <title>Large-scale bioinformatics analysis of Bacillus genomes uncovers conserved roles of natural products in bacterial physiology.</title>
        <authorList>
            <consortium name="Agbiome Team Llc"/>
            <person name="Bleich R.M."/>
            <person name="Grubbs K.J."/>
            <person name="Santa Maria K.C."/>
            <person name="Allen S.E."/>
            <person name="Farag S."/>
            <person name="Shank E.A."/>
            <person name="Bowers A."/>
        </authorList>
    </citation>
    <scope>NUCLEOTIDE SEQUENCE [LARGE SCALE GENOMIC DNA]</scope>
    <source>
        <strain evidence="1 2">AFS029792</strain>
    </source>
</reference>
<accession>A0A9X7E866</accession>
<comment type="caution">
    <text evidence="1">The sequence shown here is derived from an EMBL/GenBank/DDBJ whole genome shotgun (WGS) entry which is preliminary data.</text>
</comment>
<sequence>MITDTKIYTNKAGSTLMIKPVEIGDKKGKKFVVSIPKESYENGSIAIEWGEFIGEGYEHLIDNITGVYMEKGILRIEGYVKGYMG</sequence>
<organism evidence="1 2">
    <name type="scientific">Bacillus cereus</name>
    <dbReference type="NCBI Taxonomy" id="1396"/>
    <lineage>
        <taxon>Bacteria</taxon>
        <taxon>Bacillati</taxon>
        <taxon>Bacillota</taxon>
        <taxon>Bacilli</taxon>
        <taxon>Bacillales</taxon>
        <taxon>Bacillaceae</taxon>
        <taxon>Bacillus</taxon>
        <taxon>Bacillus cereus group</taxon>
    </lineage>
</organism>